<reference evidence="2 3" key="1">
    <citation type="submission" date="2019-07" db="EMBL/GenBank/DDBJ databases">
        <title>Salinicoccus cyprini sp. nov., isolated from gastro-intestinal tract of mirror carp, Cyprinus carpio var. specularis, collected from Gobind Sagar Reservoir, Himachal Pradesh, India.</title>
        <authorList>
            <person name="Talwar C."/>
            <person name="Singh A.K."/>
            <person name="Lal R."/>
            <person name="Negi R.K."/>
        </authorList>
    </citation>
    <scope>NUCLEOTIDE SEQUENCE [LARGE SCALE GENOMIC DNA]</scope>
    <source>
        <strain evidence="2 3">CT19</strain>
    </source>
</reference>
<sequence length="233" mass="26671">MIVTGGTCMHTFEIYEEYYDWTSLEGSSDAQIHLLEYGGEDPPNMYQPKEPLVAKSYGDDPRRTRREYKRLLWMEMNGVGGVPKPVTLYEENGAWMFYLALPGIDAAAFLQRQQPEVIISTMRQIGRYLSFLHKQNIDGCPFIYSEDDIHTDPVFTHGDFTLSNVIINENYITGSVDLGNVGVRDRYFDLAAMTLDIRNLLGNQYVGHFHEGYRIKDHLDAGKLARFIQAVEV</sequence>
<dbReference type="GO" id="GO:0016740">
    <property type="term" value="F:transferase activity"/>
    <property type="evidence" value="ECO:0007669"/>
    <property type="project" value="UniProtKB-KW"/>
</dbReference>
<feature type="domain" description="Aminoglycoside phosphotransferase" evidence="1">
    <location>
        <begin position="151"/>
        <end position="217"/>
    </location>
</feature>
<feature type="domain" description="Aminoglycoside phosphotransferase" evidence="1">
    <location>
        <begin position="51"/>
        <end position="146"/>
    </location>
</feature>
<gene>
    <name evidence="2" type="ORF">FO441_07240</name>
</gene>
<evidence type="ECO:0000259" key="1">
    <source>
        <dbReference type="Pfam" id="PF01636"/>
    </source>
</evidence>
<proteinExistence type="predicted"/>
<dbReference type="OrthoDB" id="3806873at2"/>
<dbReference type="InterPro" id="IPR011009">
    <property type="entry name" value="Kinase-like_dom_sf"/>
</dbReference>
<comment type="caution">
    <text evidence="2">The sequence shown here is derived from an EMBL/GenBank/DDBJ whole genome shotgun (WGS) entry which is preliminary data.</text>
</comment>
<protein>
    <submittedName>
        <fullName evidence="2">Phosphotransferase</fullName>
    </submittedName>
</protein>
<evidence type="ECO:0000313" key="3">
    <source>
        <dbReference type="Proteomes" id="UP000315103"/>
    </source>
</evidence>
<keyword evidence="2" id="KW-0808">Transferase</keyword>
<dbReference type="Gene3D" id="3.90.1200.10">
    <property type="match status" value="1"/>
</dbReference>
<dbReference type="SUPFAM" id="SSF56112">
    <property type="entry name" value="Protein kinase-like (PK-like)"/>
    <property type="match status" value="1"/>
</dbReference>
<keyword evidence="3" id="KW-1185">Reference proteome</keyword>
<organism evidence="2 3">
    <name type="scientific">Salinicoccus cyprini</name>
    <dbReference type="NCBI Taxonomy" id="2493691"/>
    <lineage>
        <taxon>Bacteria</taxon>
        <taxon>Bacillati</taxon>
        <taxon>Bacillota</taxon>
        <taxon>Bacilli</taxon>
        <taxon>Bacillales</taxon>
        <taxon>Staphylococcaceae</taxon>
        <taxon>Salinicoccus</taxon>
    </lineage>
</organism>
<accession>A0A558AVB6</accession>
<dbReference type="InterPro" id="IPR002575">
    <property type="entry name" value="Aminoglycoside_PTrfase"/>
</dbReference>
<evidence type="ECO:0000313" key="2">
    <source>
        <dbReference type="EMBL" id="TVT28199.1"/>
    </source>
</evidence>
<name>A0A558AVB6_9STAP</name>
<dbReference type="Proteomes" id="UP000315103">
    <property type="component" value="Unassembled WGS sequence"/>
</dbReference>
<dbReference type="AlphaFoldDB" id="A0A558AVB6"/>
<dbReference type="EMBL" id="VMSJ01000002">
    <property type="protein sequence ID" value="TVT28199.1"/>
    <property type="molecule type" value="Genomic_DNA"/>
</dbReference>
<dbReference type="Pfam" id="PF01636">
    <property type="entry name" value="APH"/>
    <property type="match status" value="2"/>
</dbReference>